<evidence type="ECO:0000256" key="1">
    <source>
        <dbReference type="ARBA" id="ARBA00022679"/>
    </source>
</evidence>
<keyword evidence="4" id="KW-1185">Reference proteome</keyword>
<dbReference type="RefSeq" id="WP_090613455.1">
    <property type="nucleotide sequence ID" value="NZ_FOFD01000001.1"/>
</dbReference>
<feature type="domain" description="N-acetyltransferase" evidence="2">
    <location>
        <begin position="5"/>
        <end position="172"/>
    </location>
</feature>
<dbReference type="CDD" id="cd04301">
    <property type="entry name" value="NAT_SF"/>
    <property type="match status" value="1"/>
</dbReference>
<keyword evidence="3" id="KW-0687">Ribonucleoprotein</keyword>
<keyword evidence="1" id="KW-0808">Transferase</keyword>
<dbReference type="PROSITE" id="PS51186">
    <property type="entry name" value="GNAT"/>
    <property type="match status" value="1"/>
</dbReference>
<dbReference type="Pfam" id="PF00583">
    <property type="entry name" value="Acetyltransf_1"/>
    <property type="match status" value="1"/>
</dbReference>
<dbReference type="PANTHER" id="PTHR13947">
    <property type="entry name" value="GNAT FAMILY N-ACETYLTRANSFERASE"/>
    <property type="match status" value="1"/>
</dbReference>
<dbReference type="GO" id="GO:0005840">
    <property type="term" value="C:ribosome"/>
    <property type="evidence" value="ECO:0007669"/>
    <property type="project" value="UniProtKB-KW"/>
</dbReference>
<reference evidence="4" key="1">
    <citation type="submission" date="2016-10" db="EMBL/GenBank/DDBJ databases">
        <authorList>
            <person name="Varghese N."/>
            <person name="Submissions S."/>
        </authorList>
    </citation>
    <scope>NUCLEOTIDE SEQUENCE [LARGE SCALE GENOMIC DNA]</scope>
    <source>
        <strain evidence="4">DSM 25055</strain>
    </source>
</reference>
<dbReference type="AlphaFoldDB" id="A0A1H9BCD8"/>
<evidence type="ECO:0000259" key="2">
    <source>
        <dbReference type="PROSITE" id="PS51186"/>
    </source>
</evidence>
<proteinExistence type="predicted"/>
<dbReference type="InterPro" id="IPR050769">
    <property type="entry name" value="NAT_camello-type"/>
</dbReference>
<dbReference type="STRING" id="1186196.SAMN04489841_0696"/>
<dbReference type="InterPro" id="IPR016181">
    <property type="entry name" value="Acyl_CoA_acyltransferase"/>
</dbReference>
<sequence>MGPELTVRRYRPTDGTRVRDLHETAMRDVDAYLEDVPDDDLEQITETYVDAGGEFLVGERDGTIVAMGAFRPIDGSEHIATVVPDLADSAVELTRMRVTPDQQRRGYGRRLYAELERRARSQEADEIVLDTMARQTAARGLYESQGFGEVHRERIDGFGDPVDLLVYRKSLGEA</sequence>
<protein>
    <submittedName>
        <fullName evidence="3">Ribosomal protein S18 acetylase RimI</fullName>
    </submittedName>
</protein>
<name>A0A1H9BCD8_9EURY</name>
<gene>
    <name evidence="3" type="ORF">SAMN04489841_0696</name>
</gene>
<dbReference type="Proteomes" id="UP000199114">
    <property type="component" value="Unassembled WGS sequence"/>
</dbReference>
<accession>A0A1H9BCD8</accession>
<dbReference type="EMBL" id="FOFD01000001">
    <property type="protein sequence ID" value="SEP86381.1"/>
    <property type="molecule type" value="Genomic_DNA"/>
</dbReference>
<evidence type="ECO:0000313" key="3">
    <source>
        <dbReference type="EMBL" id="SEP86381.1"/>
    </source>
</evidence>
<dbReference type="PANTHER" id="PTHR13947:SF37">
    <property type="entry name" value="LD18367P"/>
    <property type="match status" value="1"/>
</dbReference>
<organism evidence="3 4">
    <name type="scientific">Natrinema salaciae</name>
    <dbReference type="NCBI Taxonomy" id="1186196"/>
    <lineage>
        <taxon>Archaea</taxon>
        <taxon>Methanobacteriati</taxon>
        <taxon>Methanobacteriota</taxon>
        <taxon>Stenosarchaea group</taxon>
        <taxon>Halobacteria</taxon>
        <taxon>Halobacteriales</taxon>
        <taxon>Natrialbaceae</taxon>
        <taxon>Natrinema</taxon>
    </lineage>
</organism>
<dbReference type="OrthoDB" id="125295at2157"/>
<keyword evidence="3" id="KW-0689">Ribosomal protein</keyword>
<dbReference type="InterPro" id="IPR000182">
    <property type="entry name" value="GNAT_dom"/>
</dbReference>
<dbReference type="SUPFAM" id="SSF55729">
    <property type="entry name" value="Acyl-CoA N-acyltransferases (Nat)"/>
    <property type="match status" value="1"/>
</dbReference>
<dbReference type="Gene3D" id="3.40.630.30">
    <property type="match status" value="1"/>
</dbReference>
<evidence type="ECO:0000313" key="4">
    <source>
        <dbReference type="Proteomes" id="UP000199114"/>
    </source>
</evidence>
<dbReference type="GO" id="GO:0008080">
    <property type="term" value="F:N-acetyltransferase activity"/>
    <property type="evidence" value="ECO:0007669"/>
    <property type="project" value="InterPro"/>
</dbReference>